<dbReference type="GeneID" id="37030419"/>
<dbReference type="Proteomes" id="UP000245884">
    <property type="component" value="Unassembled WGS sequence"/>
</dbReference>
<proteinExistence type="predicted"/>
<gene>
    <name evidence="3" type="ORF">BDZ90DRAFT_263289</name>
</gene>
<dbReference type="RefSeq" id="XP_025359058.1">
    <property type="nucleotide sequence ID" value="XM_025508596.1"/>
</dbReference>
<feature type="region of interest" description="Disordered" evidence="1">
    <location>
        <begin position="140"/>
        <end position="165"/>
    </location>
</feature>
<evidence type="ECO:0000256" key="2">
    <source>
        <dbReference type="SAM" id="SignalP"/>
    </source>
</evidence>
<sequence>MLHIFLAFLALAVLARTAHAEHTKCSWSGPGKNPESGGYLSYCDGYIWDGVSTYEQAHYVCDINEDKSAQVATYGVLRSGCLSFATPCGDGGFTYICESAHWGFCLDERDKDTGEYPAGCYYMASGDDCELRDLIDEGDKPESVSVWREPTPEEAKKAGRAPGVK</sequence>
<evidence type="ECO:0000313" key="3">
    <source>
        <dbReference type="EMBL" id="PWN24446.1"/>
    </source>
</evidence>
<dbReference type="AlphaFoldDB" id="A0A316UGS0"/>
<dbReference type="EMBL" id="KZ819681">
    <property type="protein sequence ID" value="PWN24446.1"/>
    <property type="molecule type" value="Genomic_DNA"/>
</dbReference>
<evidence type="ECO:0000313" key="4">
    <source>
        <dbReference type="Proteomes" id="UP000245884"/>
    </source>
</evidence>
<organism evidence="3 4">
    <name type="scientific">Jaminaea rosea</name>
    <dbReference type="NCBI Taxonomy" id="1569628"/>
    <lineage>
        <taxon>Eukaryota</taxon>
        <taxon>Fungi</taxon>
        <taxon>Dikarya</taxon>
        <taxon>Basidiomycota</taxon>
        <taxon>Ustilaginomycotina</taxon>
        <taxon>Exobasidiomycetes</taxon>
        <taxon>Microstromatales</taxon>
        <taxon>Microstromatales incertae sedis</taxon>
        <taxon>Jaminaea</taxon>
    </lineage>
</organism>
<reference evidence="3 4" key="1">
    <citation type="journal article" date="2018" name="Mol. Biol. Evol.">
        <title>Broad Genomic Sampling Reveals a Smut Pathogenic Ancestry of the Fungal Clade Ustilaginomycotina.</title>
        <authorList>
            <person name="Kijpornyongpan T."/>
            <person name="Mondo S.J."/>
            <person name="Barry K."/>
            <person name="Sandor L."/>
            <person name="Lee J."/>
            <person name="Lipzen A."/>
            <person name="Pangilinan J."/>
            <person name="LaButti K."/>
            <person name="Hainaut M."/>
            <person name="Henrissat B."/>
            <person name="Grigoriev I.V."/>
            <person name="Spatafora J.W."/>
            <person name="Aime M.C."/>
        </authorList>
    </citation>
    <scope>NUCLEOTIDE SEQUENCE [LARGE SCALE GENOMIC DNA]</scope>
    <source>
        <strain evidence="3 4">MCA 5214</strain>
    </source>
</reference>
<keyword evidence="2" id="KW-0732">Signal</keyword>
<keyword evidence="4" id="KW-1185">Reference proteome</keyword>
<evidence type="ECO:0000256" key="1">
    <source>
        <dbReference type="SAM" id="MobiDB-lite"/>
    </source>
</evidence>
<feature type="chain" id="PRO_5016421670" evidence="2">
    <location>
        <begin position="21"/>
        <end position="165"/>
    </location>
</feature>
<accession>A0A316UGS0</accession>
<protein>
    <submittedName>
        <fullName evidence="3">Uncharacterized protein</fullName>
    </submittedName>
</protein>
<name>A0A316UGS0_9BASI</name>
<feature type="signal peptide" evidence="2">
    <location>
        <begin position="1"/>
        <end position="20"/>
    </location>
</feature>